<dbReference type="EMBL" id="AP025730">
    <property type="protein sequence ID" value="BDI03762.1"/>
    <property type="molecule type" value="Genomic_DNA"/>
</dbReference>
<evidence type="ECO:0000313" key="3">
    <source>
        <dbReference type="EMBL" id="BDI03762.1"/>
    </source>
</evidence>
<evidence type="ECO:0000259" key="2">
    <source>
        <dbReference type="PROSITE" id="PS51352"/>
    </source>
</evidence>
<evidence type="ECO:0000256" key="1">
    <source>
        <dbReference type="SAM" id="SignalP"/>
    </source>
</evidence>
<keyword evidence="4" id="KW-1185">Reference proteome</keyword>
<protein>
    <submittedName>
        <fullName evidence="3">Lipoprotein</fullName>
    </submittedName>
</protein>
<dbReference type="RefSeq" id="WP_251972019.1">
    <property type="nucleotide sequence ID" value="NZ_AP025730.1"/>
</dbReference>
<dbReference type="SUPFAM" id="SSF52833">
    <property type="entry name" value="Thioredoxin-like"/>
    <property type="match status" value="1"/>
</dbReference>
<keyword evidence="3" id="KW-0449">Lipoprotein</keyword>
<keyword evidence="1" id="KW-0732">Signal</keyword>
<dbReference type="PANTHER" id="PTHR32234">
    <property type="entry name" value="THIOL:DISULFIDE INTERCHANGE PROTEIN DSBD"/>
    <property type="match status" value="1"/>
</dbReference>
<accession>A0ABM7YHQ0</accession>
<gene>
    <name evidence="3" type="ORF">CATMQ487_07320</name>
</gene>
<dbReference type="Proteomes" id="UP001057498">
    <property type="component" value="Chromosome"/>
</dbReference>
<dbReference type="PANTHER" id="PTHR32234:SF0">
    <property type="entry name" value="THIOL:DISULFIDE INTERCHANGE PROTEIN DSBD"/>
    <property type="match status" value="1"/>
</dbReference>
<dbReference type="Pfam" id="PF13899">
    <property type="entry name" value="Thioredoxin_7"/>
    <property type="match status" value="1"/>
</dbReference>
<feature type="signal peptide" evidence="1">
    <location>
        <begin position="1"/>
        <end position="32"/>
    </location>
</feature>
<sequence length="544" mass="58577">MARTSNRPPSPRPTPAGWRLGALALLASAALALTSVDATSAYTPAIAWQQAQHSSDVEAVFAQARREGKPVFLFWGAQWCPPCQQVKATVFRRVDFIELSRGFIPLYIDGDAPGAQRLGERFRVRGYPSMLLLSPQGEELTRLPGELDASLYVNALRSALGGSAARAATRPTTDVLAAALAGQALPVHEWRQLAWYAWDADDRDTLRPGDRARALAHLAQACPPGLRATHTRLLLKAAAAAGTAGTAAALDADLRSAAGAALLRLLGDGSSAREQLDLVSNDATAVLAALSVAGSRERQQLQQTWDQAARRLAADESLPRADRLTALQVRVELATLGRPQGDADVPAELRNEIRQLVERFERDTPDPGERQAVVPTAARLLADAGMPAEARALLTANLPRAAAPHYLMGQLASLARAQGQMSEALRWSQRAWEAARGPATRLQWGASHVAWLVQLAPEDGARIEEATASVLAELSQQHDAYHVRNVRALQRIAAALQGWQQTTADGPARLHRLAEQLRPVCRQQRAGSSARTQCEALLDPRPST</sequence>
<feature type="domain" description="Thioredoxin" evidence="2">
    <location>
        <begin position="22"/>
        <end position="161"/>
    </location>
</feature>
<organism evidence="3 4">
    <name type="scientific">Sphaerotilus microaerophilus</name>
    <dbReference type="NCBI Taxonomy" id="2914710"/>
    <lineage>
        <taxon>Bacteria</taxon>
        <taxon>Pseudomonadati</taxon>
        <taxon>Pseudomonadota</taxon>
        <taxon>Betaproteobacteria</taxon>
        <taxon>Burkholderiales</taxon>
        <taxon>Sphaerotilaceae</taxon>
        <taxon>Sphaerotilus</taxon>
    </lineage>
</organism>
<dbReference type="PROSITE" id="PS51352">
    <property type="entry name" value="THIOREDOXIN_2"/>
    <property type="match status" value="1"/>
</dbReference>
<dbReference type="InterPro" id="IPR013766">
    <property type="entry name" value="Thioredoxin_domain"/>
</dbReference>
<dbReference type="Gene3D" id="3.40.30.10">
    <property type="entry name" value="Glutaredoxin"/>
    <property type="match status" value="1"/>
</dbReference>
<proteinExistence type="predicted"/>
<reference evidence="3" key="1">
    <citation type="submission" date="2022-04" db="EMBL/GenBank/DDBJ databases">
        <title>Whole genome sequence of Sphaerotilus sp. FB-5.</title>
        <authorList>
            <person name="Takeda M."/>
            <person name="Narihara S."/>
            <person name="Akimoto M."/>
            <person name="Akimoto R."/>
            <person name="Nishiyashiki S."/>
            <person name="Murakami T."/>
        </authorList>
    </citation>
    <scope>NUCLEOTIDE SEQUENCE</scope>
    <source>
        <strain evidence="3">FB-5</strain>
    </source>
</reference>
<feature type="chain" id="PRO_5046532864" evidence="1">
    <location>
        <begin position="33"/>
        <end position="544"/>
    </location>
</feature>
<evidence type="ECO:0000313" key="4">
    <source>
        <dbReference type="Proteomes" id="UP001057498"/>
    </source>
</evidence>
<dbReference type="InterPro" id="IPR036249">
    <property type="entry name" value="Thioredoxin-like_sf"/>
</dbReference>
<name>A0ABM7YHQ0_9BURK</name>